<accession>A0A8H3I8G8</accession>
<protein>
    <submittedName>
        <fullName evidence="1">Uncharacterized protein</fullName>
    </submittedName>
</protein>
<keyword evidence="2" id="KW-1185">Reference proteome</keyword>
<sequence length="106" mass="11742">MCNVHPEISKALEPPPVGILFTLPSTSIFVVRSYRGRRCAAAEQRLRKVMFVELRVTKDPFADEASSLVVARSTADDLGEPDNLRKAPPQAEKGGAMFHFVFIVLE</sequence>
<name>A0A8H3I8G8_9LECA</name>
<dbReference type="EMBL" id="CAJPDQ010000003">
    <property type="protein sequence ID" value="CAF9907205.1"/>
    <property type="molecule type" value="Genomic_DNA"/>
</dbReference>
<proteinExistence type="predicted"/>
<dbReference type="Proteomes" id="UP000664169">
    <property type="component" value="Unassembled WGS sequence"/>
</dbReference>
<dbReference type="AlphaFoldDB" id="A0A8H3I8G8"/>
<organism evidence="1 2">
    <name type="scientific">Gomphillus americanus</name>
    <dbReference type="NCBI Taxonomy" id="1940652"/>
    <lineage>
        <taxon>Eukaryota</taxon>
        <taxon>Fungi</taxon>
        <taxon>Dikarya</taxon>
        <taxon>Ascomycota</taxon>
        <taxon>Pezizomycotina</taxon>
        <taxon>Lecanoromycetes</taxon>
        <taxon>OSLEUM clade</taxon>
        <taxon>Ostropomycetidae</taxon>
        <taxon>Ostropales</taxon>
        <taxon>Graphidaceae</taxon>
        <taxon>Gomphilloideae</taxon>
        <taxon>Gomphillus</taxon>
    </lineage>
</organism>
<evidence type="ECO:0000313" key="1">
    <source>
        <dbReference type="EMBL" id="CAF9907205.1"/>
    </source>
</evidence>
<evidence type="ECO:0000313" key="2">
    <source>
        <dbReference type="Proteomes" id="UP000664169"/>
    </source>
</evidence>
<gene>
    <name evidence="1" type="ORF">GOMPHAMPRED_005049</name>
</gene>
<comment type="caution">
    <text evidence="1">The sequence shown here is derived from an EMBL/GenBank/DDBJ whole genome shotgun (WGS) entry which is preliminary data.</text>
</comment>
<reference evidence="1" key="1">
    <citation type="submission" date="2021-03" db="EMBL/GenBank/DDBJ databases">
        <authorList>
            <person name="Tagirdzhanova G."/>
        </authorList>
    </citation>
    <scope>NUCLEOTIDE SEQUENCE</scope>
</reference>